<organism evidence="2 3">
    <name type="scientific">Sorangium cellulosum (strain So ce56)</name>
    <name type="common">Polyangium cellulosum (strain So ce56)</name>
    <dbReference type="NCBI Taxonomy" id="448385"/>
    <lineage>
        <taxon>Bacteria</taxon>
        <taxon>Pseudomonadati</taxon>
        <taxon>Myxococcota</taxon>
        <taxon>Polyangia</taxon>
        <taxon>Polyangiales</taxon>
        <taxon>Polyangiaceae</taxon>
        <taxon>Sorangium</taxon>
    </lineage>
</organism>
<dbReference type="HOGENOM" id="CLU_2332175_0_0_7"/>
<dbReference type="Proteomes" id="UP000002139">
    <property type="component" value="Chromosome"/>
</dbReference>
<keyword evidence="3" id="KW-1185">Reference proteome</keyword>
<dbReference type="AlphaFoldDB" id="A9G402"/>
<evidence type="ECO:0000256" key="1">
    <source>
        <dbReference type="SAM" id="MobiDB-lite"/>
    </source>
</evidence>
<feature type="region of interest" description="Disordered" evidence="1">
    <location>
        <begin position="1"/>
        <end position="34"/>
    </location>
</feature>
<reference evidence="2 3" key="1">
    <citation type="journal article" date="2007" name="Nat. Biotechnol.">
        <title>Complete genome sequence of the myxobacterium Sorangium cellulosum.</title>
        <authorList>
            <person name="Schneiker S."/>
            <person name="Perlova O."/>
            <person name="Kaiser O."/>
            <person name="Gerth K."/>
            <person name="Alici A."/>
            <person name="Altmeyer M.O."/>
            <person name="Bartels D."/>
            <person name="Bekel T."/>
            <person name="Beyer S."/>
            <person name="Bode E."/>
            <person name="Bode H.B."/>
            <person name="Bolten C.J."/>
            <person name="Choudhuri J.V."/>
            <person name="Doss S."/>
            <person name="Elnakady Y.A."/>
            <person name="Frank B."/>
            <person name="Gaigalat L."/>
            <person name="Goesmann A."/>
            <person name="Groeger C."/>
            <person name="Gross F."/>
            <person name="Jelsbak L."/>
            <person name="Jelsbak L."/>
            <person name="Kalinowski J."/>
            <person name="Kegler C."/>
            <person name="Knauber T."/>
            <person name="Konietzny S."/>
            <person name="Kopp M."/>
            <person name="Krause L."/>
            <person name="Krug D."/>
            <person name="Linke B."/>
            <person name="Mahmud T."/>
            <person name="Martinez-Arias R."/>
            <person name="McHardy A.C."/>
            <person name="Merai M."/>
            <person name="Meyer F."/>
            <person name="Mormann S."/>
            <person name="Munoz-Dorado J."/>
            <person name="Perez J."/>
            <person name="Pradella S."/>
            <person name="Rachid S."/>
            <person name="Raddatz G."/>
            <person name="Rosenau F."/>
            <person name="Rueckert C."/>
            <person name="Sasse F."/>
            <person name="Scharfe M."/>
            <person name="Schuster S.C."/>
            <person name="Suen G."/>
            <person name="Treuner-Lange A."/>
            <person name="Velicer G.J."/>
            <person name="Vorholter F.-J."/>
            <person name="Weissman K.J."/>
            <person name="Welch R.D."/>
            <person name="Wenzel S.C."/>
            <person name="Whitworth D.E."/>
            <person name="Wilhelm S."/>
            <person name="Wittmann C."/>
            <person name="Bloecker H."/>
            <person name="Puehler A."/>
            <person name="Mueller R."/>
        </authorList>
    </citation>
    <scope>NUCLEOTIDE SEQUENCE [LARGE SCALE GENOMIC DNA]</scope>
    <source>
        <strain evidence="3">So ce56</strain>
    </source>
</reference>
<evidence type="ECO:0000313" key="3">
    <source>
        <dbReference type="Proteomes" id="UP000002139"/>
    </source>
</evidence>
<feature type="compositionally biased region" description="Low complexity" evidence="1">
    <location>
        <begin position="14"/>
        <end position="32"/>
    </location>
</feature>
<evidence type="ECO:0000313" key="2">
    <source>
        <dbReference type="EMBL" id="CAN95816.1"/>
    </source>
</evidence>
<proteinExistence type="predicted"/>
<dbReference type="KEGG" id="scl:sce5653"/>
<name>A9G402_SORC5</name>
<dbReference type="STRING" id="448385.sce5653"/>
<accession>A9G402</accession>
<gene>
    <name evidence="2" type="ordered locus">sce5653</name>
</gene>
<dbReference type="EMBL" id="AM746676">
    <property type="protein sequence ID" value="CAN95816.1"/>
    <property type="molecule type" value="Genomic_DNA"/>
</dbReference>
<sequence length="98" mass="9781">MRSKFARQVDPTTAASRAPAGGFSSRASSSSRVEVEARASIALPMEEAAASIAGASGGLPHDLHRDPALRELRGQRSAQGIVAGTLPALCLGAGAGAA</sequence>
<protein>
    <submittedName>
        <fullName evidence="2">Uncharacterized protein</fullName>
    </submittedName>
</protein>